<dbReference type="GO" id="GO:0005829">
    <property type="term" value="C:cytosol"/>
    <property type="evidence" value="ECO:0007669"/>
    <property type="project" value="TreeGrafter"/>
</dbReference>
<sequence>MISEAYVFVEGLETEPVVCGVVHYDAVNQLGRFRYGKSYLARQDAFALDPIHLPLTENTHETRVNKGLFGVLSDAGADAWGRKLILQLRKTKPKNELEFIIAGASMGVGALSFSLSRSKSKSPTNRNSLDNLNLLVEGKNKILAAETVSVEVKKAFQYGDSMGGARPKTVLIHDNQMHLVKFNRSDDLINICRVEFAAMQLLAQIDDVNVAETELINGVEDLLLVRRFDRSGTDVSHHLISANSLLLEGHVSEAALTKWYSYGALAEYLRRYSRRAKDAEELYKRMVFNALIGNTDDHGRNHALIWHLKGGGWQLSPAYDVLPVNNTRLHAIGLGDEGRFASRKNLLSQAKRFGLSAQKAQAIVNDIHDLVDDWEVHFSRAGVSDGDIERLKGIIPSLAR</sequence>
<reference evidence="6 7" key="1">
    <citation type="submission" date="2019-03" db="EMBL/GenBank/DDBJ databases">
        <title>Freshwater and sediment microbial communities from various areas in North America, analyzing microbe dynamics in response to fracking.</title>
        <authorList>
            <person name="Lamendella R."/>
        </authorList>
    </citation>
    <scope>NUCLEOTIDE SEQUENCE [LARGE SCALE GENOMIC DNA]</scope>
    <source>
        <strain evidence="6 7">18_TX</strain>
    </source>
</reference>
<organism evidence="6 7">
    <name type="scientific">Idiomarina aquatica</name>
    <dbReference type="NCBI Taxonomy" id="1327752"/>
    <lineage>
        <taxon>Bacteria</taxon>
        <taxon>Pseudomonadati</taxon>
        <taxon>Pseudomonadota</taxon>
        <taxon>Gammaproteobacteria</taxon>
        <taxon>Alteromonadales</taxon>
        <taxon>Idiomarinaceae</taxon>
        <taxon>Idiomarina</taxon>
    </lineage>
</organism>
<dbReference type="PANTHER" id="PTHR37419:SF8">
    <property type="entry name" value="TOXIN YJJJ"/>
    <property type="match status" value="1"/>
</dbReference>
<keyword evidence="3 6" id="KW-0418">Kinase</keyword>
<proteinExistence type="inferred from homology"/>
<evidence type="ECO:0000256" key="3">
    <source>
        <dbReference type="ARBA" id="ARBA00022777"/>
    </source>
</evidence>
<dbReference type="Pfam" id="PF07804">
    <property type="entry name" value="HipA_C"/>
    <property type="match status" value="1"/>
</dbReference>
<feature type="domain" description="HipA-like C-terminal" evidence="4">
    <location>
        <begin position="161"/>
        <end position="374"/>
    </location>
</feature>
<dbReference type="Pfam" id="PF13657">
    <property type="entry name" value="Couple_hipA"/>
    <property type="match status" value="1"/>
</dbReference>
<dbReference type="InterPro" id="IPR012893">
    <property type="entry name" value="HipA-like_C"/>
</dbReference>
<evidence type="ECO:0000256" key="2">
    <source>
        <dbReference type="ARBA" id="ARBA00022679"/>
    </source>
</evidence>
<dbReference type="EMBL" id="SNXI01000002">
    <property type="protein sequence ID" value="TDP40272.1"/>
    <property type="molecule type" value="Genomic_DNA"/>
</dbReference>
<keyword evidence="2" id="KW-0808">Transferase</keyword>
<dbReference type="Gene3D" id="1.10.1070.20">
    <property type="match status" value="1"/>
</dbReference>
<accession>A0A4R6PNW1</accession>
<dbReference type="GO" id="GO:0004674">
    <property type="term" value="F:protein serine/threonine kinase activity"/>
    <property type="evidence" value="ECO:0007669"/>
    <property type="project" value="TreeGrafter"/>
</dbReference>
<name>A0A4R6PNW1_9GAMM</name>
<evidence type="ECO:0000259" key="4">
    <source>
        <dbReference type="Pfam" id="PF07804"/>
    </source>
</evidence>
<evidence type="ECO:0000313" key="6">
    <source>
        <dbReference type="EMBL" id="TDP40272.1"/>
    </source>
</evidence>
<feature type="domain" description="HipA N-terminal subdomain 1" evidence="5">
    <location>
        <begin position="20"/>
        <end position="113"/>
    </location>
</feature>
<dbReference type="AlphaFoldDB" id="A0A4R6PNW1"/>
<dbReference type="Proteomes" id="UP000295531">
    <property type="component" value="Unassembled WGS sequence"/>
</dbReference>
<dbReference type="InterPro" id="IPR017508">
    <property type="entry name" value="HipA_N1"/>
</dbReference>
<dbReference type="InterPro" id="IPR052028">
    <property type="entry name" value="HipA_Ser/Thr_kinase"/>
</dbReference>
<comment type="similarity">
    <text evidence="1">Belongs to the HipA Ser/Thr kinase family.</text>
</comment>
<dbReference type="OrthoDB" id="9805913at2"/>
<protein>
    <submittedName>
        <fullName evidence="6">Serine/threonine-protein kinase HipA</fullName>
    </submittedName>
</protein>
<dbReference type="PANTHER" id="PTHR37419">
    <property type="entry name" value="SERINE/THREONINE-PROTEIN KINASE TOXIN HIPA"/>
    <property type="match status" value="1"/>
</dbReference>
<comment type="caution">
    <text evidence="6">The sequence shown here is derived from an EMBL/GenBank/DDBJ whole genome shotgun (WGS) entry which is preliminary data.</text>
</comment>
<evidence type="ECO:0000313" key="7">
    <source>
        <dbReference type="Proteomes" id="UP000295531"/>
    </source>
</evidence>
<evidence type="ECO:0000259" key="5">
    <source>
        <dbReference type="Pfam" id="PF13657"/>
    </source>
</evidence>
<evidence type="ECO:0000256" key="1">
    <source>
        <dbReference type="ARBA" id="ARBA00010164"/>
    </source>
</evidence>
<dbReference type="RefSeq" id="WP_133538732.1">
    <property type="nucleotide sequence ID" value="NZ_SNXI01000002.1"/>
</dbReference>
<keyword evidence="7" id="KW-1185">Reference proteome</keyword>
<gene>
    <name evidence="6" type="ORF">DEU29_102172</name>
</gene>